<dbReference type="PRINTS" id="PR00081">
    <property type="entry name" value="GDHRDH"/>
</dbReference>
<keyword evidence="6" id="KW-1185">Reference proteome</keyword>
<evidence type="ECO:0000256" key="1">
    <source>
        <dbReference type="ARBA" id="ARBA00006484"/>
    </source>
</evidence>
<reference evidence="6" key="1">
    <citation type="submission" date="2016-03" db="EMBL/GenBank/DDBJ databases">
        <authorList>
            <person name="Guldener U."/>
        </authorList>
    </citation>
    <scope>NUCLEOTIDE SEQUENCE [LARGE SCALE GENOMIC DNA]</scope>
    <source>
        <strain evidence="6">04CH-RAC-A.6.1</strain>
    </source>
</reference>
<gene>
    <name evidence="5" type="ORF">RAG0_08898</name>
</gene>
<evidence type="ECO:0000256" key="3">
    <source>
        <dbReference type="ARBA" id="ARBA00023002"/>
    </source>
</evidence>
<evidence type="ECO:0000256" key="2">
    <source>
        <dbReference type="ARBA" id="ARBA00022857"/>
    </source>
</evidence>
<dbReference type="GO" id="GO:0016491">
    <property type="term" value="F:oxidoreductase activity"/>
    <property type="evidence" value="ECO:0007669"/>
    <property type="project" value="UniProtKB-KW"/>
</dbReference>
<evidence type="ECO:0000313" key="5">
    <source>
        <dbReference type="EMBL" id="CZT01102.1"/>
    </source>
</evidence>
<organism evidence="5 6">
    <name type="scientific">Rhynchosporium agropyri</name>
    <dbReference type="NCBI Taxonomy" id="914238"/>
    <lineage>
        <taxon>Eukaryota</taxon>
        <taxon>Fungi</taxon>
        <taxon>Dikarya</taxon>
        <taxon>Ascomycota</taxon>
        <taxon>Pezizomycotina</taxon>
        <taxon>Leotiomycetes</taxon>
        <taxon>Helotiales</taxon>
        <taxon>Ploettnerulaceae</taxon>
        <taxon>Rhynchosporium</taxon>
    </lineage>
</organism>
<dbReference type="Gene3D" id="3.40.50.720">
    <property type="entry name" value="NAD(P)-binding Rossmann-like Domain"/>
    <property type="match status" value="1"/>
</dbReference>
<comment type="similarity">
    <text evidence="1 4">Belongs to the short-chain dehydrogenases/reductases (SDR) family.</text>
</comment>
<dbReference type="GO" id="GO:0009688">
    <property type="term" value="P:abscisic acid biosynthetic process"/>
    <property type="evidence" value="ECO:0007669"/>
    <property type="project" value="UniProtKB-ARBA"/>
</dbReference>
<dbReference type="OrthoDB" id="37659at2759"/>
<dbReference type="AlphaFoldDB" id="A0A1E1KSW6"/>
<protein>
    <submittedName>
        <fullName evidence="5">Related to 3-ketoacyl-acyl carrier protein reductase</fullName>
    </submittedName>
</protein>
<accession>A0A1E1KSW6</accession>
<proteinExistence type="inferred from homology"/>
<dbReference type="PANTHER" id="PTHR24321">
    <property type="entry name" value="DEHYDROGENASES, SHORT CHAIN"/>
    <property type="match status" value="1"/>
</dbReference>
<dbReference type="SUPFAM" id="SSF51735">
    <property type="entry name" value="NAD(P)-binding Rossmann-fold domains"/>
    <property type="match status" value="1"/>
</dbReference>
<sequence length="310" mass="34150">MPFNYHDGTNILPQRTIDVIGFGKVAIITGCASGVGLATIQLFLSHQYEVLGVDIVDMEYAKIDQRDQERFHFHRGDLTEDGECDEVVRICVAKFGPKIDVLANVAGVMDAFEAIDVFSDAEWSRIMSVNLTVPTRMIRAVIPFMKAKQNGSIINVASKAAISGATAGLAYTTSKHGLLGVTKHTAWRFRDEGIRCNAVLPGSKSLSSATHLHLVRFNSILFTWWWIKKTDFLTKYLAMETNVKAFEKNDHFDEAGFAALRPIWELHNPVGETPSITSNEVANVILFLASDGARAINGVALPIDKAWGVI</sequence>
<dbReference type="InterPro" id="IPR002347">
    <property type="entry name" value="SDR_fam"/>
</dbReference>
<dbReference type="InterPro" id="IPR020904">
    <property type="entry name" value="Sc_DH/Rdtase_CS"/>
</dbReference>
<keyword evidence="2" id="KW-0521">NADP</keyword>
<dbReference type="PANTHER" id="PTHR24321:SF8">
    <property type="entry name" value="ESTRADIOL 17-BETA-DEHYDROGENASE 8-RELATED"/>
    <property type="match status" value="1"/>
</dbReference>
<dbReference type="Proteomes" id="UP000178912">
    <property type="component" value="Unassembled WGS sequence"/>
</dbReference>
<dbReference type="FunFam" id="3.40.50.720:FF:000084">
    <property type="entry name" value="Short-chain dehydrogenase reductase"/>
    <property type="match status" value="1"/>
</dbReference>
<keyword evidence="3" id="KW-0560">Oxidoreductase</keyword>
<evidence type="ECO:0000313" key="6">
    <source>
        <dbReference type="Proteomes" id="UP000178912"/>
    </source>
</evidence>
<dbReference type="EMBL" id="FJUX01000049">
    <property type="protein sequence ID" value="CZT01102.1"/>
    <property type="molecule type" value="Genomic_DNA"/>
</dbReference>
<dbReference type="CDD" id="cd05233">
    <property type="entry name" value="SDR_c"/>
    <property type="match status" value="1"/>
</dbReference>
<dbReference type="PRINTS" id="PR00080">
    <property type="entry name" value="SDRFAMILY"/>
</dbReference>
<dbReference type="PROSITE" id="PS00061">
    <property type="entry name" value="ADH_SHORT"/>
    <property type="match status" value="1"/>
</dbReference>
<dbReference type="InterPro" id="IPR036291">
    <property type="entry name" value="NAD(P)-bd_dom_sf"/>
</dbReference>
<evidence type="ECO:0000256" key="4">
    <source>
        <dbReference type="RuleBase" id="RU000363"/>
    </source>
</evidence>
<dbReference type="Pfam" id="PF00106">
    <property type="entry name" value="adh_short"/>
    <property type="match status" value="1"/>
</dbReference>
<name>A0A1E1KSW6_9HELO</name>